<dbReference type="EMBL" id="JABSTQ010011228">
    <property type="protein sequence ID" value="KAG0413861.1"/>
    <property type="molecule type" value="Genomic_DNA"/>
</dbReference>
<accession>A0AC60P377</accession>
<keyword evidence="2" id="KW-1185">Reference proteome</keyword>
<reference evidence="1 2" key="1">
    <citation type="journal article" date="2020" name="Cell">
        <title>Large-Scale Comparative Analyses of Tick Genomes Elucidate Their Genetic Diversity and Vector Capacities.</title>
        <authorList>
            <consortium name="Tick Genome and Microbiome Consortium (TIGMIC)"/>
            <person name="Jia N."/>
            <person name="Wang J."/>
            <person name="Shi W."/>
            <person name="Du L."/>
            <person name="Sun Y."/>
            <person name="Zhan W."/>
            <person name="Jiang J.F."/>
            <person name="Wang Q."/>
            <person name="Zhang B."/>
            <person name="Ji P."/>
            <person name="Bell-Sakyi L."/>
            <person name="Cui X.M."/>
            <person name="Yuan T.T."/>
            <person name="Jiang B.G."/>
            <person name="Yang W.F."/>
            <person name="Lam T.T."/>
            <person name="Chang Q.C."/>
            <person name="Ding S.J."/>
            <person name="Wang X.J."/>
            <person name="Zhu J.G."/>
            <person name="Ruan X.D."/>
            <person name="Zhao L."/>
            <person name="Wei J.T."/>
            <person name="Ye R.Z."/>
            <person name="Que T.C."/>
            <person name="Du C.H."/>
            <person name="Zhou Y.H."/>
            <person name="Cheng J.X."/>
            <person name="Dai P.F."/>
            <person name="Guo W.B."/>
            <person name="Han X.H."/>
            <person name="Huang E.J."/>
            <person name="Li L.F."/>
            <person name="Wei W."/>
            <person name="Gao Y.C."/>
            <person name="Liu J.Z."/>
            <person name="Shao H.Z."/>
            <person name="Wang X."/>
            <person name="Wang C.C."/>
            <person name="Yang T.C."/>
            <person name="Huo Q.B."/>
            <person name="Li W."/>
            <person name="Chen H.Y."/>
            <person name="Chen S.E."/>
            <person name="Zhou L.G."/>
            <person name="Ni X.B."/>
            <person name="Tian J.H."/>
            <person name="Sheng Y."/>
            <person name="Liu T."/>
            <person name="Pan Y.S."/>
            <person name="Xia L.Y."/>
            <person name="Li J."/>
            <person name="Zhao F."/>
            <person name="Cao W.C."/>
        </authorList>
    </citation>
    <scope>NUCLEOTIDE SEQUENCE [LARGE SCALE GENOMIC DNA]</scope>
    <source>
        <strain evidence="1">Iper-2018</strain>
    </source>
</reference>
<proteinExistence type="predicted"/>
<dbReference type="Proteomes" id="UP000805193">
    <property type="component" value="Unassembled WGS sequence"/>
</dbReference>
<sequence length="185" mass="19504">MTCSSCGHNLHLGKSCSGIAESTFAAMNTEKKIKWTCKICRTKGARSGEEAVDVNSEVRSLDDPGLLGAQIQLMNRKLDSLPSLKVSVDSLLELPAKVTELLLLKPAIELLKTTVEEVQISITALGKKDWAIAAAATIVSASVHRGRPLVRSSIPSGSLKAPCGDWAVIAHGALLPLDSLQGGHA</sequence>
<gene>
    <name evidence="1" type="ORF">HPB47_009003</name>
</gene>
<organism evidence="1 2">
    <name type="scientific">Ixodes persulcatus</name>
    <name type="common">Taiga tick</name>
    <dbReference type="NCBI Taxonomy" id="34615"/>
    <lineage>
        <taxon>Eukaryota</taxon>
        <taxon>Metazoa</taxon>
        <taxon>Ecdysozoa</taxon>
        <taxon>Arthropoda</taxon>
        <taxon>Chelicerata</taxon>
        <taxon>Arachnida</taxon>
        <taxon>Acari</taxon>
        <taxon>Parasitiformes</taxon>
        <taxon>Ixodida</taxon>
        <taxon>Ixodoidea</taxon>
        <taxon>Ixodidae</taxon>
        <taxon>Ixodinae</taxon>
        <taxon>Ixodes</taxon>
    </lineage>
</organism>
<name>A0AC60P377_IXOPE</name>
<comment type="caution">
    <text evidence="1">The sequence shown here is derived from an EMBL/GenBank/DDBJ whole genome shotgun (WGS) entry which is preliminary data.</text>
</comment>
<evidence type="ECO:0000313" key="2">
    <source>
        <dbReference type="Proteomes" id="UP000805193"/>
    </source>
</evidence>
<protein>
    <submittedName>
        <fullName evidence="1">Uncharacterized protein</fullName>
    </submittedName>
</protein>
<evidence type="ECO:0000313" key="1">
    <source>
        <dbReference type="EMBL" id="KAG0413861.1"/>
    </source>
</evidence>